<evidence type="ECO:0000313" key="3">
    <source>
        <dbReference type="Proteomes" id="UP001365542"/>
    </source>
</evidence>
<accession>A0AAV9XCY9</accession>
<keyword evidence="3" id="KW-1185">Reference proteome</keyword>
<evidence type="ECO:0000313" key="2">
    <source>
        <dbReference type="EMBL" id="KAK6537783.1"/>
    </source>
</evidence>
<organism evidence="2 3">
    <name type="scientific">Orbilia ellipsospora</name>
    <dbReference type="NCBI Taxonomy" id="2528407"/>
    <lineage>
        <taxon>Eukaryota</taxon>
        <taxon>Fungi</taxon>
        <taxon>Dikarya</taxon>
        <taxon>Ascomycota</taxon>
        <taxon>Pezizomycotina</taxon>
        <taxon>Orbiliomycetes</taxon>
        <taxon>Orbiliales</taxon>
        <taxon>Orbiliaceae</taxon>
        <taxon>Orbilia</taxon>
    </lineage>
</organism>
<protein>
    <submittedName>
        <fullName evidence="2">Uncharacterized protein</fullName>
    </submittedName>
</protein>
<sequence length="155" mass="18039">MSYLNKRTLIINLMEYSGNQTSIKKDQHLLFPPARNSSAHSLNTFPEDGASRKIDLVSYLPKIPATPTTAPEEERWPNGAQTPAHHEEEARLKTPTTIKFWKRTLKKQTIRCSKWRKQHAAPQETLLFRRCLILFMPFRVWMGTFRGGSHSMDFR</sequence>
<comment type="caution">
    <text evidence="2">The sequence shown here is derived from an EMBL/GenBank/DDBJ whole genome shotgun (WGS) entry which is preliminary data.</text>
</comment>
<dbReference type="Proteomes" id="UP001365542">
    <property type="component" value="Unassembled WGS sequence"/>
</dbReference>
<reference evidence="2 3" key="1">
    <citation type="submission" date="2019-10" db="EMBL/GenBank/DDBJ databases">
        <authorList>
            <person name="Palmer J.M."/>
        </authorList>
    </citation>
    <scope>NUCLEOTIDE SEQUENCE [LARGE SCALE GENOMIC DNA]</scope>
    <source>
        <strain evidence="2 3">TWF694</strain>
    </source>
</reference>
<evidence type="ECO:0000256" key="1">
    <source>
        <dbReference type="SAM" id="MobiDB-lite"/>
    </source>
</evidence>
<gene>
    <name evidence="2" type="ORF">TWF694_010691</name>
</gene>
<dbReference type="AlphaFoldDB" id="A0AAV9XCY9"/>
<name>A0AAV9XCY9_9PEZI</name>
<dbReference type="EMBL" id="JAVHJO010000008">
    <property type="protein sequence ID" value="KAK6537783.1"/>
    <property type="molecule type" value="Genomic_DNA"/>
</dbReference>
<feature type="region of interest" description="Disordered" evidence="1">
    <location>
        <begin position="66"/>
        <end position="89"/>
    </location>
</feature>
<proteinExistence type="predicted"/>